<accession>A0ACC2ZVW7</accession>
<dbReference type="Proteomes" id="UP001172386">
    <property type="component" value="Unassembled WGS sequence"/>
</dbReference>
<keyword evidence="2" id="KW-1185">Reference proteome</keyword>
<evidence type="ECO:0000313" key="1">
    <source>
        <dbReference type="EMBL" id="KAJ9651738.1"/>
    </source>
</evidence>
<name>A0ACC2ZVW7_9EURO</name>
<sequence>MASVTRRVGPNGPSVNALSYGMMSLGHAYGHAGDTPTRLGVLDNLYEAGIRTWDAADRYGDIEDLIGQWLSNNAEKRKDIFLATKVGILPDRTLRSDPEYVKQACTACMERLKTNYIDLLYIQRVDQKTPIEKTMQAMVELKKEGKICAIGLSEVSARTLRRACKIDQVDALQTEYSPFTLDVEVAQPEEKSILETCKELGITVFAYSPLGRGFLTGSIKSAAEIKDARSMYPFFADEAFEKNMEIVHAIADVTKQVQKTQPRATQAQVVLAWLLRQWEGVIPLFGTRSIERARENVAAVNIRLTAEEDEAIRRAAESLKKVGDRYPGVFLSMINADTPEL</sequence>
<gene>
    <name evidence="1" type="ORF">H2198_009010</name>
</gene>
<reference evidence="1" key="1">
    <citation type="submission" date="2022-10" db="EMBL/GenBank/DDBJ databases">
        <title>Culturing micro-colonial fungi from biological soil crusts in the Mojave desert and describing Neophaeococcomyces mojavensis, and introducing the new genera and species Taxawa tesnikishii.</title>
        <authorList>
            <person name="Kurbessoian T."/>
            <person name="Stajich J.E."/>
        </authorList>
    </citation>
    <scope>NUCLEOTIDE SEQUENCE</scope>
    <source>
        <strain evidence="1">JES_112</strain>
    </source>
</reference>
<evidence type="ECO:0000313" key="2">
    <source>
        <dbReference type="Proteomes" id="UP001172386"/>
    </source>
</evidence>
<proteinExistence type="predicted"/>
<protein>
    <submittedName>
        <fullName evidence="1">Uncharacterized protein</fullName>
    </submittedName>
</protein>
<dbReference type="EMBL" id="JAPDRQ010000238">
    <property type="protein sequence ID" value="KAJ9651738.1"/>
    <property type="molecule type" value="Genomic_DNA"/>
</dbReference>
<organism evidence="1 2">
    <name type="scientific">Neophaeococcomyces mojaviensis</name>
    <dbReference type="NCBI Taxonomy" id="3383035"/>
    <lineage>
        <taxon>Eukaryota</taxon>
        <taxon>Fungi</taxon>
        <taxon>Dikarya</taxon>
        <taxon>Ascomycota</taxon>
        <taxon>Pezizomycotina</taxon>
        <taxon>Eurotiomycetes</taxon>
        <taxon>Chaetothyriomycetidae</taxon>
        <taxon>Chaetothyriales</taxon>
        <taxon>Chaetothyriales incertae sedis</taxon>
        <taxon>Neophaeococcomyces</taxon>
    </lineage>
</organism>
<comment type="caution">
    <text evidence="1">The sequence shown here is derived from an EMBL/GenBank/DDBJ whole genome shotgun (WGS) entry which is preliminary data.</text>
</comment>